<evidence type="ECO:0008006" key="9">
    <source>
        <dbReference type="Google" id="ProtNLM"/>
    </source>
</evidence>
<dbReference type="GO" id="GO:0003677">
    <property type="term" value="F:DNA binding"/>
    <property type="evidence" value="ECO:0007669"/>
    <property type="project" value="InterPro"/>
</dbReference>
<evidence type="ECO:0000256" key="2">
    <source>
        <dbReference type="ARBA" id="ARBA00023015"/>
    </source>
</evidence>
<dbReference type="Proteomes" id="UP000194873">
    <property type="component" value="Unassembled WGS sequence"/>
</dbReference>
<dbReference type="InterPro" id="IPR013249">
    <property type="entry name" value="RNA_pol_sigma70_r4_t2"/>
</dbReference>
<accession>A0A243WAN9</accession>
<dbReference type="InterPro" id="IPR007627">
    <property type="entry name" value="RNA_pol_sigma70_r2"/>
</dbReference>
<dbReference type="GO" id="GO:0006352">
    <property type="term" value="P:DNA-templated transcription initiation"/>
    <property type="evidence" value="ECO:0007669"/>
    <property type="project" value="InterPro"/>
</dbReference>
<dbReference type="AlphaFoldDB" id="A0A243WAN9"/>
<dbReference type="InterPro" id="IPR013325">
    <property type="entry name" value="RNA_pol_sigma_r2"/>
</dbReference>
<evidence type="ECO:0000256" key="4">
    <source>
        <dbReference type="ARBA" id="ARBA00023163"/>
    </source>
</evidence>
<dbReference type="InterPro" id="IPR014284">
    <property type="entry name" value="RNA_pol_sigma-70_dom"/>
</dbReference>
<organism evidence="7 8">
    <name type="scientific">Hymenobacter crusticola</name>
    <dbReference type="NCBI Taxonomy" id="1770526"/>
    <lineage>
        <taxon>Bacteria</taxon>
        <taxon>Pseudomonadati</taxon>
        <taxon>Bacteroidota</taxon>
        <taxon>Cytophagia</taxon>
        <taxon>Cytophagales</taxon>
        <taxon>Hymenobacteraceae</taxon>
        <taxon>Hymenobacter</taxon>
    </lineage>
</organism>
<keyword evidence="8" id="KW-1185">Reference proteome</keyword>
<comment type="similarity">
    <text evidence="1">Belongs to the sigma-70 factor family. ECF subfamily.</text>
</comment>
<dbReference type="EMBL" id="MTSE01000009">
    <property type="protein sequence ID" value="OUJ72625.1"/>
    <property type="molecule type" value="Genomic_DNA"/>
</dbReference>
<protein>
    <recommendedName>
        <fullName evidence="9">RNA polymerase sigma-70 factor</fullName>
    </recommendedName>
</protein>
<proteinExistence type="inferred from homology"/>
<keyword evidence="3" id="KW-0731">Sigma factor</keyword>
<dbReference type="Gene3D" id="1.10.1740.10">
    <property type="match status" value="1"/>
</dbReference>
<keyword evidence="2" id="KW-0805">Transcription regulation</keyword>
<dbReference type="GO" id="GO:0016987">
    <property type="term" value="F:sigma factor activity"/>
    <property type="evidence" value="ECO:0007669"/>
    <property type="project" value="UniProtKB-KW"/>
</dbReference>
<evidence type="ECO:0000256" key="1">
    <source>
        <dbReference type="ARBA" id="ARBA00010641"/>
    </source>
</evidence>
<evidence type="ECO:0000259" key="5">
    <source>
        <dbReference type="Pfam" id="PF04542"/>
    </source>
</evidence>
<evidence type="ECO:0000313" key="7">
    <source>
        <dbReference type="EMBL" id="OUJ72625.1"/>
    </source>
</evidence>
<dbReference type="RefSeq" id="WP_086595311.1">
    <property type="nucleotide sequence ID" value="NZ_MTSE01000009.1"/>
</dbReference>
<dbReference type="InterPro" id="IPR036388">
    <property type="entry name" value="WH-like_DNA-bd_sf"/>
</dbReference>
<evidence type="ECO:0000259" key="6">
    <source>
        <dbReference type="Pfam" id="PF08281"/>
    </source>
</evidence>
<dbReference type="InterPro" id="IPR039425">
    <property type="entry name" value="RNA_pol_sigma-70-like"/>
</dbReference>
<reference evidence="7 8" key="1">
    <citation type="submission" date="2017-01" db="EMBL/GenBank/DDBJ databases">
        <title>A new Hymenobacter.</title>
        <authorList>
            <person name="Liang Y."/>
            <person name="Feng F."/>
        </authorList>
    </citation>
    <scope>NUCLEOTIDE SEQUENCE [LARGE SCALE GENOMIC DNA]</scope>
    <source>
        <strain evidence="7">MIMBbqt21</strain>
    </source>
</reference>
<dbReference type="Gene3D" id="1.10.10.10">
    <property type="entry name" value="Winged helix-like DNA-binding domain superfamily/Winged helix DNA-binding domain"/>
    <property type="match status" value="1"/>
</dbReference>
<dbReference type="NCBIfam" id="TIGR02937">
    <property type="entry name" value="sigma70-ECF"/>
    <property type="match status" value="1"/>
</dbReference>
<dbReference type="OrthoDB" id="679904at2"/>
<name>A0A243WAN9_9BACT</name>
<gene>
    <name evidence="7" type="ORF">BXP70_17060</name>
</gene>
<keyword evidence="4" id="KW-0804">Transcription</keyword>
<comment type="caution">
    <text evidence="7">The sequence shown here is derived from an EMBL/GenBank/DDBJ whole genome shotgun (WGS) entry which is preliminary data.</text>
</comment>
<dbReference type="PANTHER" id="PTHR43133">
    <property type="entry name" value="RNA POLYMERASE ECF-TYPE SIGMA FACTO"/>
    <property type="match status" value="1"/>
</dbReference>
<feature type="domain" description="RNA polymerase sigma-70 region 2" evidence="5">
    <location>
        <begin position="40"/>
        <end position="95"/>
    </location>
</feature>
<dbReference type="SUPFAM" id="SSF88946">
    <property type="entry name" value="Sigma2 domain of RNA polymerase sigma factors"/>
    <property type="match status" value="1"/>
</dbReference>
<evidence type="ECO:0000313" key="8">
    <source>
        <dbReference type="Proteomes" id="UP000194873"/>
    </source>
</evidence>
<dbReference type="Pfam" id="PF04542">
    <property type="entry name" value="Sigma70_r2"/>
    <property type="match status" value="1"/>
</dbReference>
<dbReference type="SUPFAM" id="SSF88659">
    <property type="entry name" value="Sigma3 and sigma4 domains of RNA polymerase sigma factors"/>
    <property type="match status" value="1"/>
</dbReference>
<dbReference type="Pfam" id="PF08281">
    <property type="entry name" value="Sigma70_r4_2"/>
    <property type="match status" value="1"/>
</dbReference>
<sequence length="199" mass="22959">MSAAHRTLYAAWSDDALVQALSQGDAKAFEEIYVRYWYSLFEVAHRKLNSREAAEELVQELFTALWHKREVHTINKLKPYLHSAIKYQIIDAIKSKITHAGYLAHTRPHLSDLDSTTEEVVAVGDLSLALVASVQHLPEHTQQVFRLSRFEHQSVPEIAVRLNLSQKTVEYHLTRAIKMLRVKLKDFLPLLIFSFISHF</sequence>
<dbReference type="PANTHER" id="PTHR43133:SF46">
    <property type="entry name" value="RNA POLYMERASE SIGMA-70 FACTOR ECF SUBFAMILY"/>
    <property type="match status" value="1"/>
</dbReference>
<evidence type="ECO:0000256" key="3">
    <source>
        <dbReference type="ARBA" id="ARBA00023082"/>
    </source>
</evidence>
<dbReference type="InterPro" id="IPR013324">
    <property type="entry name" value="RNA_pol_sigma_r3/r4-like"/>
</dbReference>
<feature type="domain" description="RNA polymerase sigma factor 70 region 4 type 2" evidence="6">
    <location>
        <begin position="129"/>
        <end position="180"/>
    </location>
</feature>